<dbReference type="EMBL" id="LR134523">
    <property type="protein sequence ID" value="VEJ35329.1"/>
    <property type="molecule type" value="Genomic_DNA"/>
</dbReference>
<dbReference type="PANTHER" id="PTHR10695">
    <property type="entry name" value="DEPHOSPHO-COA KINASE-RELATED"/>
    <property type="match status" value="1"/>
</dbReference>
<dbReference type="OrthoDB" id="9812943at2"/>
<comment type="subcellular location">
    <subcellularLocation>
        <location evidence="3">Cytoplasm</location>
    </subcellularLocation>
</comment>
<protein>
    <recommendedName>
        <fullName evidence="3 4">Dephospho-CoA kinase</fullName>
        <ecNumber evidence="3 4">2.7.1.24</ecNumber>
    </recommendedName>
    <alternativeName>
        <fullName evidence="3">Dephosphocoenzyme A kinase</fullName>
    </alternativeName>
</protein>
<keyword evidence="3" id="KW-0963">Cytoplasm</keyword>
<dbReference type="EC" id="2.7.1.24" evidence="3 4"/>
<dbReference type="NCBIfam" id="TIGR00152">
    <property type="entry name" value="dephospho-CoA kinase"/>
    <property type="match status" value="1"/>
</dbReference>
<dbReference type="GO" id="GO:0004140">
    <property type="term" value="F:dephospho-CoA kinase activity"/>
    <property type="evidence" value="ECO:0007669"/>
    <property type="project" value="UniProtKB-UniRule"/>
</dbReference>
<keyword evidence="1 3" id="KW-0547">Nucleotide-binding</keyword>
<keyword evidence="2 3" id="KW-0067">ATP-binding</keyword>
<dbReference type="Pfam" id="PF01121">
    <property type="entry name" value="CoaE"/>
    <property type="match status" value="1"/>
</dbReference>
<dbReference type="UniPathway" id="UPA00241">
    <property type="reaction ID" value="UER00356"/>
</dbReference>
<dbReference type="PANTHER" id="PTHR10695:SF46">
    <property type="entry name" value="BIFUNCTIONAL COENZYME A SYNTHASE-RELATED"/>
    <property type="match status" value="1"/>
</dbReference>
<organism evidence="5 6">
    <name type="scientific">Aedoeadaptatus ivorii</name>
    <dbReference type="NCBI Taxonomy" id="54006"/>
    <lineage>
        <taxon>Bacteria</taxon>
        <taxon>Bacillati</taxon>
        <taxon>Bacillota</taxon>
        <taxon>Tissierellia</taxon>
        <taxon>Tissierellales</taxon>
        <taxon>Peptoniphilaceae</taxon>
        <taxon>Aedoeadaptatus</taxon>
    </lineage>
</organism>
<dbReference type="Proteomes" id="UP000269544">
    <property type="component" value="Chromosome"/>
</dbReference>
<keyword evidence="3" id="KW-0173">Coenzyme A biosynthesis</keyword>
<dbReference type="HAMAP" id="MF_00376">
    <property type="entry name" value="Dephospho_CoA_kinase"/>
    <property type="match status" value="1"/>
</dbReference>
<dbReference type="InterPro" id="IPR027417">
    <property type="entry name" value="P-loop_NTPase"/>
</dbReference>
<keyword evidence="6" id="KW-1185">Reference proteome</keyword>
<reference evidence="5 6" key="1">
    <citation type="submission" date="2018-12" db="EMBL/GenBank/DDBJ databases">
        <authorList>
            <consortium name="Pathogen Informatics"/>
        </authorList>
    </citation>
    <scope>NUCLEOTIDE SEQUENCE [LARGE SCALE GENOMIC DNA]</scope>
    <source>
        <strain evidence="5 6">NCTC13079</strain>
    </source>
</reference>
<keyword evidence="3 5" id="KW-0808">Transferase</keyword>
<dbReference type="CDD" id="cd02022">
    <property type="entry name" value="DPCK"/>
    <property type="match status" value="1"/>
</dbReference>
<sequence>MKQSKIGITGSIASGKSILSAYLGGWNLPVIDADLIARELVEPGSVYLEKIAETFGDDVLEYGALNREKLAEVVFSDAAKRKALNAILHPPIYRAMLDLSKNLYGPVFYDIPLLIENLDEMRENGLVFDEIWLLDTDPEVQKKRLMQRDNIDEEYALRKIAAQMPSEEKKQYATRIFDNSKDLLHLYHQVDTALEALGIEGA</sequence>
<evidence type="ECO:0000256" key="2">
    <source>
        <dbReference type="ARBA" id="ARBA00022840"/>
    </source>
</evidence>
<proteinExistence type="inferred from homology"/>
<dbReference type="Gene3D" id="3.40.50.300">
    <property type="entry name" value="P-loop containing nucleotide triphosphate hydrolases"/>
    <property type="match status" value="1"/>
</dbReference>
<evidence type="ECO:0000313" key="6">
    <source>
        <dbReference type="Proteomes" id="UP000269544"/>
    </source>
</evidence>
<gene>
    <name evidence="3 5" type="primary">coaE</name>
    <name evidence="5" type="ORF">NCTC13079_00632</name>
</gene>
<feature type="binding site" evidence="3">
    <location>
        <begin position="13"/>
        <end position="18"/>
    </location>
    <ligand>
        <name>ATP</name>
        <dbReference type="ChEBI" id="CHEBI:30616"/>
    </ligand>
</feature>
<dbReference type="GO" id="GO:0005737">
    <property type="term" value="C:cytoplasm"/>
    <property type="evidence" value="ECO:0007669"/>
    <property type="project" value="UniProtKB-SubCell"/>
</dbReference>
<dbReference type="GO" id="GO:0005524">
    <property type="term" value="F:ATP binding"/>
    <property type="evidence" value="ECO:0007669"/>
    <property type="project" value="UniProtKB-UniRule"/>
</dbReference>
<dbReference type="RefSeq" id="WP_126465142.1">
    <property type="nucleotide sequence ID" value="NZ_JAUSWF010000001.1"/>
</dbReference>
<dbReference type="SUPFAM" id="SSF52540">
    <property type="entry name" value="P-loop containing nucleoside triphosphate hydrolases"/>
    <property type="match status" value="1"/>
</dbReference>
<keyword evidence="3 5" id="KW-0418">Kinase</keyword>
<comment type="similarity">
    <text evidence="3">Belongs to the CoaE family.</text>
</comment>
<dbReference type="GO" id="GO:0015937">
    <property type="term" value="P:coenzyme A biosynthetic process"/>
    <property type="evidence" value="ECO:0007669"/>
    <property type="project" value="UniProtKB-UniRule"/>
</dbReference>
<comment type="function">
    <text evidence="3">Catalyzes the phosphorylation of the 3'-hydroxyl group of dephosphocoenzyme A to form coenzyme A.</text>
</comment>
<evidence type="ECO:0000256" key="4">
    <source>
        <dbReference type="NCBIfam" id="TIGR00152"/>
    </source>
</evidence>
<evidence type="ECO:0000256" key="3">
    <source>
        <dbReference type="HAMAP-Rule" id="MF_00376"/>
    </source>
</evidence>
<dbReference type="InterPro" id="IPR001977">
    <property type="entry name" value="Depp_CoAkinase"/>
</dbReference>
<comment type="pathway">
    <text evidence="3">Cofactor biosynthesis; coenzyme A biosynthesis; CoA from (R)-pantothenate: step 5/5.</text>
</comment>
<comment type="catalytic activity">
    <reaction evidence="3">
        <text>3'-dephospho-CoA + ATP = ADP + CoA + H(+)</text>
        <dbReference type="Rhea" id="RHEA:18245"/>
        <dbReference type="ChEBI" id="CHEBI:15378"/>
        <dbReference type="ChEBI" id="CHEBI:30616"/>
        <dbReference type="ChEBI" id="CHEBI:57287"/>
        <dbReference type="ChEBI" id="CHEBI:57328"/>
        <dbReference type="ChEBI" id="CHEBI:456216"/>
        <dbReference type="EC" id="2.7.1.24"/>
    </reaction>
</comment>
<dbReference type="PROSITE" id="PS51219">
    <property type="entry name" value="DPCK"/>
    <property type="match status" value="1"/>
</dbReference>
<evidence type="ECO:0000313" key="5">
    <source>
        <dbReference type="EMBL" id="VEJ35329.1"/>
    </source>
</evidence>
<dbReference type="AlphaFoldDB" id="A0A448V0V7"/>
<dbReference type="KEGG" id="piv:NCTC13079_00632"/>
<evidence type="ECO:0000256" key="1">
    <source>
        <dbReference type="ARBA" id="ARBA00022741"/>
    </source>
</evidence>
<name>A0A448V0V7_9FIRM</name>
<accession>A0A448V0V7</accession>